<dbReference type="Pfam" id="PF20773">
    <property type="entry name" value="InhA-like_MAM"/>
    <property type="match status" value="1"/>
</dbReference>
<evidence type="ECO:0000313" key="3">
    <source>
        <dbReference type="EMBL" id="PQD96701.1"/>
    </source>
</evidence>
<accession>A0A2S7N3P9</accession>
<protein>
    <submittedName>
        <fullName evidence="3">Serine hydrolase</fullName>
    </submittedName>
</protein>
<organism evidence="3 4">
    <name type="scientific">Pradoshia eiseniae</name>
    <dbReference type="NCBI Taxonomy" id="2064768"/>
    <lineage>
        <taxon>Bacteria</taxon>
        <taxon>Bacillati</taxon>
        <taxon>Bacillota</taxon>
        <taxon>Bacilli</taxon>
        <taxon>Bacillales</taxon>
        <taxon>Bacillaceae</taxon>
        <taxon>Pradoshia</taxon>
    </lineage>
</organism>
<dbReference type="InterPro" id="IPR050789">
    <property type="entry name" value="Diverse_Enzym_Activities"/>
</dbReference>
<proteinExistence type="predicted"/>
<comment type="caution">
    <text evidence="3">The sequence shown here is derived from an EMBL/GenBank/DDBJ whole genome shotgun (WGS) entry which is preliminary data.</text>
</comment>
<feature type="domain" description="Beta-lactamase-related" evidence="2">
    <location>
        <begin position="68"/>
        <end position="409"/>
    </location>
</feature>
<dbReference type="PANTHER" id="PTHR43283">
    <property type="entry name" value="BETA-LACTAMASE-RELATED"/>
    <property type="match status" value="1"/>
</dbReference>
<dbReference type="InterPro" id="IPR012338">
    <property type="entry name" value="Beta-lactam/transpept-like"/>
</dbReference>
<dbReference type="SUPFAM" id="SSF56601">
    <property type="entry name" value="beta-lactamase/transpeptidase-like"/>
    <property type="match status" value="1"/>
</dbReference>
<dbReference type="EMBL" id="PKOZ01000001">
    <property type="protein sequence ID" value="PQD96701.1"/>
    <property type="molecule type" value="Genomic_DNA"/>
</dbReference>
<dbReference type="Gene3D" id="3.40.710.10">
    <property type="entry name" value="DD-peptidase/beta-lactamase superfamily"/>
    <property type="match status" value="1"/>
</dbReference>
<dbReference type="GO" id="GO:0016787">
    <property type="term" value="F:hydrolase activity"/>
    <property type="evidence" value="ECO:0007669"/>
    <property type="project" value="UniProtKB-KW"/>
</dbReference>
<dbReference type="RefSeq" id="WP_104847798.1">
    <property type="nucleotide sequence ID" value="NZ_PKOZ01000001.1"/>
</dbReference>
<keyword evidence="4" id="KW-1185">Reference proteome</keyword>
<gene>
    <name evidence="3" type="ORF">CYL18_02065</name>
</gene>
<reference evidence="3 4" key="1">
    <citation type="submission" date="2017-12" db="EMBL/GenBank/DDBJ databases">
        <title>Taxonomic description and draft genome of Pradoshia cofamensis Gen. nov., sp. nov., a thermotolerant bacillale isolated from anterior gut of earthworm Eisenia fetida.</title>
        <authorList>
            <person name="Saha T."/>
            <person name="Chakraborty R."/>
        </authorList>
    </citation>
    <scope>NUCLEOTIDE SEQUENCE [LARGE SCALE GENOMIC DNA]</scope>
    <source>
        <strain evidence="3 4">EAG3</strain>
    </source>
</reference>
<evidence type="ECO:0000256" key="1">
    <source>
        <dbReference type="ARBA" id="ARBA00022801"/>
    </source>
</evidence>
<evidence type="ECO:0000259" key="2">
    <source>
        <dbReference type="Pfam" id="PF00144"/>
    </source>
</evidence>
<evidence type="ECO:0000313" key="4">
    <source>
        <dbReference type="Proteomes" id="UP000239663"/>
    </source>
</evidence>
<dbReference type="Proteomes" id="UP000239663">
    <property type="component" value="Unassembled WGS sequence"/>
</dbReference>
<keyword evidence="1 3" id="KW-0378">Hydrolase</keyword>
<dbReference type="OrthoDB" id="9770183at2"/>
<dbReference type="InterPro" id="IPR001466">
    <property type="entry name" value="Beta-lactam-related"/>
</dbReference>
<dbReference type="PANTHER" id="PTHR43283:SF11">
    <property type="entry name" value="BETA-LACTAMASE-RELATED DOMAIN-CONTAINING PROTEIN"/>
    <property type="match status" value="1"/>
</dbReference>
<dbReference type="AlphaFoldDB" id="A0A2S7N3P9"/>
<name>A0A2S7N3P9_9BACI</name>
<dbReference type="Pfam" id="PF00144">
    <property type="entry name" value="Beta-lactamase"/>
    <property type="match status" value="1"/>
</dbReference>
<sequence length="550" mass="60621">MKKRTPIVLSTLIAVSVFIPSGGQMMTNAKGHSESAHYWDEPGRVLPILIPSNARMAGMKQSALNDIDGAIGQYIESGLTPGAVTFVARSGHIVQRDAYGYAAVYTDDKFTEMEQPVKMKTDTIFDVASISKLFTTTAVMMLYEHGHFQLDDPVAMHLPEFAAKGKEDITIRQLLTHTSGFAAGKALYAEEGTRESRIQSVLSHGLINEPGTTYLYSDLNMITLGALVETWSGLRQDEFVKRAITDPLGMKDTMYNPPAQLKKRIAATEYQPNIGRGLVWGEVHDENAWSLEGVAGHAGVFSTAKDLAILAHAYLNDGKYGKVRILKKKTIDLIMKNYNTAFPGDDHGLGFELNQGWYMDSLADTFSAGHTGYTGTALVMSPANQTIAIVLTNRVHPTRNTPSINPVRRSFARVVGDSIPVHVKKGSETWFAGYGDQLNNTLTAKVDIKEEASLSFSTWFRIEDGSDSGDVEISEDGKTFTSIRSFTGKSDDWDKEKALIPAGTKFIRFSYKTDASVNGRGWYVQDASLKTKHGKKKLKFEADGFERRKD</sequence>